<evidence type="ECO:0008006" key="3">
    <source>
        <dbReference type="Google" id="ProtNLM"/>
    </source>
</evidence>
<reference evidence="2" key="1">
    <citation type="submission" date="2016-10" db="EMBL/GenBank/DDBJ databases">
        <authorList>
            <person name="Varghese N."/>
            <person name="Submissions S."/>
        </authorList>
    </citation>
    <scope>NUCLEOTIDE SEQUENCE [LARGE SCALE GENOMIC DNA]</scope>
    <source>
        <strain evidence="2">Gh-67</strain>
    </source>
</reference>
<proteinExistence type="predicted"/>
<keyword evidence="2" id="KW-1185">Reference proteome</keyword>
<sequence>MEQKSAITCTETIDKKNSENEDFSNNFRKLLAEIVLEIIIKRRKNGRHWVYKNK</sequence>
<name>A0A1G8D895_9SPHI</name>
<dbReference type="AlphaFoldDB" id="A0A1G8D895"/>
<dbReference type="EMBL" id="FNCG01000010">
    <property type="protein sequence ID" value="SDH53956.1"/>
    <property type="molecule type" value="Genomic_DNA"/>
</dbReference>
<protein>
    <recommendedName>
        <fullName evidence="3">Transposase</fullName>
    </recommendedName>
</protein>
<organism evidence="1 2">
    <name type="scientific">Mucilaginibacter gossypii</name>
    <dbReference type="NCBI Taxonomy" id="551996"/>
    <lineage>
        <taxon>Bacteria</taxon>
        <taxon>Pseudomonadati</taxon>
        <taxon>Bacteroidota</taxon>
        <taxon>Sphingobacteriia</taxon>
        <taxon>Sphingobacteriales</taxon>
        <taxon>Sphingobacteriaceae</taxon>
        <taxon>Mucilaginibacter</taxon>
    </lineage>
</organism>
<accession>A0A1G8D895</accession>
<dbReference type="Proteomes" id="UP000199705">
    <property type="component" value="Unassembled WGS sequence"/>
</dbReference>
<evidence type="ECO:0000313" key="1">
    <source>
        <dbReference type="EMBL" id="SDH53956.1"/>
    </source>
</evidence>
<gene>
    <name evidence="1" type="ORF">SAMN05192573_110153</name>
</gene>
<evidence type="ECO:0000313" key="2">
    <source>
        <dbReference type="Proteomes" id="UP000199705"/>
    </source>
</evidence>
<dbReference type="RefSeq" id="WP_176844506.1">
    <property type="nucleotide sequence ID" value="NZ_FNCG01000010.1"/>
</dbReference>